<evidence type="ECO:0000313" key="3">
    <source>
        <dbReference type="Proteomes" id="UP000479710"/>
    </source>
</evidence>
<evidence type="ECO:0000256" key="1">
    <source>
        <dbReference type="SAM" id="MobiDB-lite"/>
    </source>
</evidence>
<organism evidence="2 3">
    <name type="scientific">Oryza meyeriana var. granulata</name>
    <dbReference type="NCBI Taxonomy" id="110450"/>
    <lineage>
        <taxon>Eukaryota</taxon>
        <taxon>Viridiplantae</taxon>
        <taxon>Streptophyta</taxon>
        <taxon>Embryophyta</taxon>
        <taxon>Tracheophyta</taxon>
        <taxon>Spermatophyta</taxon>
        <taxon>Magnoliopsida</taxon>
        <taxon>Liliopsida</taxon>
        <taxon>Poales</taxon>
        <taxon>Poaceae</taxon>
        <taxon>BOP clade</taxon>
        <taxon>Oryzoideae</taxon>
        <taxon>Oryzeae</taxon>
        <taxon>Oryzinae</taxon>
        <taxon>Oryza</taxon>
        <taxon>Oryza meyeriana</taxon>
    </lineage>
</organism>
<evidence type="ECO:0000313" key="2">
    <source>
        <dbReference type="EMBL" id="KAF0892383.1"/>
    </source>
</evidence>
<dbReference type="EMBL" id="SPHZ02000011">
    <property type="protein sequence ID" value="KAF0892383.1"/>
    <property type="molecule type" value="Genomic_DNA"/>
</dbReference>
<gene>
    <name evidence="2" type="ORF">E2562_015457</name>
</gene>
<keyword evidence="3" id="KW-1185">Reference proteome</keyword>
<reference evidence="2 3" key="1">
    <citation type="submission" date="2019-11" db="EMBL/GenBank/DDBJ databases">
        <title>Whole genome sequence of Oryza granulata.</title>
        <authorList>
            <person name="Li W."/>
        </authorList>
    </citation>
    <scope>NUCLEOTIDE SEQUENCE [LARGE SCALE GENOMIC DNA]</scope>
    <source>
        <strain evidence="3">cv. Menghai</strain>
        <tissue evidence="2">Leaf</tissue>
    </source>
</reference>
<protein>
    <submittedName>
        <fullName evidence="2">Uncharacterized protein</fullName>
    </submittedName>
</protein>
<accession>A0A6G1BYD8</accession>
<dbReference type="Proteomes" id="UP000479710">
    <property type="component" value="Unassembled WGS sequence"/>
</dbReference>
<sequence length="114" mass="11802">MLDAWTWRACSRRPARSPGPRARGRRRLLTGARAWRTGLAGCLAVGPASGAGLDARSRGRAAGGWPGGQDLEGAAAAWRRSTGALRGCAQATGHGSRMRERERPGVWSGGGPGG</sequence>
<dbReference type="AlphaFoldDB" id="A0A6G1BYD8"/>
<proteinExistence type="predicted"/>
<comment type="caution">
    <text evidence="2">The sequence shown here is derived from an EMBL/GenBank/DDBJ whole genome shotgun (WGS) entry which is preliminary data.</text>
</comment>
<feature type="region of interest" description="Disordered" evidence="1">
    <location>
        <begin position="88"/>
        <end position="114"/>
    </location>
</feature>
<name>A0A6G1BYD8_9ORYZ</name>